<evidence type="ECO:0000256" key="1">
    <source>
        <dbReference type="ARBA" id="ARBA00004141"/>
    </source>
</evidence>
<feature type="transmembrane region" description="Helical" evidence="5">
    <location>
        <begin position="140"/>
        <end position="161"/>
    </location>
</feature>
<protein>
    <submittedName>
        <fullName evidence="7">Protein lifeguard 3-like</fullName>
    </submittedName>
</protein>
<comment type="subcellular location">
    <subcellularLocation>
        <location evidence="1">Membrane</location>
        <topology evidence="1">Multi-pass membrane protein</topology>
    </subcellularLocation>
</comment>
<dbReference type="PANTHER" id="PTHR23291">
    <property type="entry name" value="BAX INHIBITOR-RELATED"/>
    <property type="match status" value="1"/>
</dbReference>
<evidence type="ECO:0000256" key="3">
    <source>
        <dbReference type="ARBA" id="ARBA00022989"/>
    </source>
</evidence>
<feature type="transmembrane region" description="Helical" evidence="5">
    <location>
        <begin position="71"/>
        <end position="95"/>
    </location>
</feature>
<feature type="transmembrane region" description="Helical" evidence="5">
    <location>
        <begin position="13"/>
        <end position="31"/>
    </location>
</feature>
<dbReference type="RefSeq" id="XP_017783362.1">
    <property type="nucleotide sequence ID" value="XM_017927873.1"/>
</dbReference>
<proteinExistence type="inferred from homology"/>
<evidence type="ECO:0000313" key="7">
    <source>
        <dbReference type="RefSeq" id="XP_017783362.1"/>
    </source>
</evidence>
<feature type="transmembrane region" description="Helical" evidence="5">
    <location>
        <begin position="102"/>
        <end position="120"/>
    </location>
</feature>
<name>A0ABM1N962_NICVS</name>
<dbReference type="InterPro" id="IPR006214">
    <property type="entry name" value="Bax_inhibitor_1-related"/>
</dbReference>
<gene>
    <name evidence="7" type="primary">LOC108567398</name>
</gene>
<feature type="transmembrane region" description="Helical" evidence="5">
    <location>
        <begin position="43"/>
        <end position="65"/>
    </location>
</feature>
<keyword evidence="6" id="KW-1185">Reference proteome</keyword>
<keyword evidence="3 5" id="KW-1133">Transmembrane helix</keyword>
<reference evidence="7" key="1">
    <citation type="submission" date="2025-08" db="UniProtKB">
        <authorList>
            <consortium name="RefSeq"/>
        </authorList>
    </citation>
    <scope>IDENTIFICATION</scope>
    <source>
        <tissue evidence="7">Whole Larva</tissue>
    </source>
</reference>
<comment type="similarity">
    <text evidence="5">Belongs to the BI1 family.</text>
</comment>
<organism evidence="6 7">
    <name type="scientific">Nicrophorus vespilloides</name>
    <name type="common">Boreal carrion beetle</name>
    <dbReference type="NCBI Taxonomy" id="110193"/>
    <lineage>
        <taxon>Eukaryota</taxon>
        <taxon>Metazoa</taxon>
        <taxon>Ecdysozoa</taxon>
        <taxon>Arthropoda</taxon>
        <taxon>Hexapoda</taxon>
        <taxon>Insecta</taxon>
        <taxon>Pterygota</taxon>
        <taxon>Neoptera</taxon>
        <taxon>Endopterygota</taxon>
        <taxon>Coleoptera</taxon>
        <taxon>Polyphaga</taxon>
        <taxon>Staphyliniformia</taxon>
        <taxon>Silphidae</taxon>
        <taxon>Nicrophorinae</taxon>
        <taxon>Nicrophorus</taxon>
    </lineage>
</organism>
<evidence type="ECO:0000313" key="6">
    <source>
        <dbReference type="Proteomes" id="UP000695000"/>
    </source>
</evidence>
<dbReference type="Proteomes" id="UP000695000">
    <property type="component" value="Unplaced"/>
</dbReference>
<dbReference type="Pfam" id="PF01027">
    <property type="entry name" value="Bax1-I"/>
    <property type="match status" value="1"/>
</dbReference>
<evidence type="ECO:0000256" key="5">
    <source>
        <dbReference type="RuleBase" id="RU004379"/>
    </source>
</evidence>
<evidence type="ECO:0000256" key="2">
    <source>
        <dbReference type="ARBA" id="ARBA00022692"/>
    </source>
</evidence>
<evidence type="ECO:0000256" key="4">
    <source>
        <dbReference type="ARBA" id="ARBA00023136"/>
    </source>
</evidence>
<keyword evidence="2 5" id="KW-0812">Transmembrane</keyword>
<accession>A0ABM1N962</accession>
<sequence length="165" mass="18400">MHISLMCCKCARLYVPLNFILLTFMSVLYGIGFGSMSARMSTYIVFAALGLTVAIVAVLTIVAALPCFDMTGWGIYLCFAGIGLVTFGSVALILGMVFRLRIMFLVYSILITVIYSLYLIYDTQLILGGRKYEISSEEYIVGTVCLYTDFIYIFLALMNIINCMQ</sequence>
<keyword evidence="4 5" id="KW-0472">Membrane</keyword>
<dbReference type="PANTHER" id="PTHR23291:SF127">
    <property type="entry name" value="PROTEIN LIFEGUARD 1-LIKE"/>
    <property type="match status" value="1"/>
</dbReference>
<dbReference type="GeneID" id="108567398"/>